<proteinExistence type="predicted"/>
<feature type="non-terminal residue" evidence="1">
    <location>
        <position position="83"/>
    </location>
</feature>
<keyword evidence="2" id="KW-1185">Reference proteome</keyword>
<dbReference type="AlphaFoldDB" id="A0A4R0WMC0"/>
<sequence length="83" mass="8369">MSSGTQIEYVDATGAASWSTLTDTSLVHVGGNMYQVTAGVKATMSNSILDVVSGASLNLTGSSDYVILESGSGSSMVTGDNNT</sequence>
<dbReference type="Proteomes" id="UP000294200">
    <property type="component" value="Unassembled WGS sequence"/>
</dbReference>
<comment type="caution">
    <text evidence="1">The sequence shown here is derived from an EMBL/GenBank/DDBJ whole genome shotgun (WGS) entry which is preliminary data.</text>
</comment>
<name>A0A4R0WMC0_9BURK</name>
<reference evidence="1 2" key="1">
    <citation type="submission" date="2017-02" db="EMBL/GenBank/DDBJ databases">
        <title>Paraburkholderia sophoroidis sp. nov. and Paraburkholderia steynii sp. nov. rhizobial symbionts of the fynbos legume Hypocalyptus sophoroides.</title>
        <authorList>
            <person name="Steenkamp E.T."/>
            <person name="Beukes C.W."/>
            <person name="Van Zyl E."/>
            <person name="Avontuur J."/>
            <person name="Chan W.Y."/>
            <person name="Hassen A."/>
            <person name="Palmer M."/>
            <person name="Mthombeni L."/>
            <person name="Phalane F."/>
            <person name="Sereme K."/>
            <person name="Venter S.N."/>
        </authorList>
    </citation>
    <scope>NUCLEOTIDE SEQUENCE [LARGE SCALE GENOMIC DNA]</scope>
    <source>
        <strain evidence="1 2">HC1.1ba</strain>
    </source>
</reference>
<accession>A0A4R0WMC0</accession>
<organism evidence="1 2">
    <name type="scientific">Paraburkholderia steynii</name>
    <dbReference type="NCBI Taxonomy" id="1245441"/>
    <lineage>
        <taxon>Bacteria</taxon>
        <taxon>Pseudomonadati</taxon>
        <taxon>Pseudomonadota</taxon>
        <taxon>Betaproteobacteria</taxon>
        <taxon>Burkholderiales</taxon>
        <taxon>Burkholderiaceae</taxon>
        <taxon>Paraburkholderia</taxon>
    </lineage>
</organism>
<protein>
    <submittedName>
        <fullName evidence="1">Uncharacterized protein</fullName>
    </submittedName>
</protein>
<evidence type="ECO:0000313" key="1">
    <source>
        <dbReference type="EMBL" id="TCF96341.1"/>
    </source>
</evidence>
<dbReference type="EMBL" id="MWML01001367">
    <property type="protein sequence ID" value="TCF96341.1"/>
    <property type="molecule type" value="Genomic_DNA"/>
</dbReference>
<gene>
    <name evidence="1" type="ORF">BZM27_55775</name>
</gene>
<evidence type="ECO:0000313" key="2">
    <source>
        <dbReference type="Proteomes" id="UP000294200"/>
    </source>
</evidence>